<name>A0A0F9GG01_9ZZZZ</name>
<reference evidence="1" key="1">
    <citation type="journal article" date="2015" name="Nature">
        <title>Complex archaea that bridge the gap between prokaryotes and eukaryotes.</title>
        <authorList>
            <person name="Spang A."/>
            <person name="Saw J.H."/>
            <person name="Jorgensen S.L."/>
            <person name="Zaremba-Niedzwiedzka K."/>
            <person name="Martijn J."/>
            <person name="Lind A.E."/>
            <person name="van Eijk R."/>
            <person name="Schleper C."/>
            <person name="Guy L."/>
            <person name="Ettema T.J."/>
        </authorList>
    </citation>
    <scope>NUCLEOTIDE SEQUENCE</scope>
</reference>
<evidence type="ECO:0000313" key="1">
    <source>
        <dbReference type="EMBL" id="KKL89501.1"/>
    </source>
</evidence>
<gene>
    <name evidence="1" type="ORF">LCGC14_1914060</name>
</gene>
<dbReference type="AlphaFoldDB" id="A0A0F9GG01"/>
<comment type="caution">
    <text evidence="1">The sequence shown here is derived from an EMBL/GenBank/DDBJ whole genome shotgun (WGS) entry which is preliminary data.</text>
</comment>
<proteinExistence type="predicted"/>
<dbReference type="EMBL" id="LAZR01020269">
    <property type="protein sequence ID" value="KKL89501.1"/>
    <property type="molecule type" value="Genomic_DNA"/>
</dbReference>
<sequence length="150" mass="17594">MVEEDPLNWEIEPPENFLDSHFLYHAVHIILWINWPNLDKIHSNFFSYGKAEKGLSTDWNKYASPEDTLMRRIEASLEKNGIIELNISNLRNLIQENNFPMMIRHAPEIIPPVNRAHSLIEGIHKINKTKIKRKLSKIAHWAPNMKPIKV</sequence>
<protein>
    <submittedName>
        <fullName evidence="1">Uncharacterized protein</fullName>
    </submittedName>
</protein>
<accession>A0A0F9GG01</accession>
<organism evidence="1">
    <name type="scientific">marine sediment metagenome</name>
    <dbReference type="NCBI Taxonomy" id="412755"/>
    <lineage>
        <taxon>unclassified sequences</taxon>
        <taxon>metagenomes</taxon>
        <taxon>ecological metagenomes</taxon>
    </lineage>
</organism>